<dbReference type="EMBL" id="JBHSNP010000009">
    <property type="protein sequence ID" value="MFC5602443.1"/>
    <property type="molecule type" value="Genomic_DNA"/>
</dbReference>
<reference evidence="2" key="1">
    <citation type="journal article" date="2019" name="Int. J. Syst. Evol. Microbiol.">
        <title>The Global Catalogue of Microorganisms (GCM) 10K type strain sequencing project: providing services to taxonomists for standard genome sequencing and annotation.</title>
        <authorList>
            <consortium name="The Broad Institute Genomics Platform"/>
            <consortium name="The Broad Institute Genome Sequencing Center for Infectious Disease"/>
            <person name="Wu L."/>
            <person name="Ma J."/>
        </authorList>
    </citation>
    <scope>NUCLEOTIDE SEQUENCE [LARGE SCALE GENOMIC DNA]</scope>
    <source>
        <strain evidence="2">KACC 11299</strain>
    </source>
</reference>
<dbReference type="Proteomes" id="UP001596071">
    <property type="component" value="Unassembled WGS sequence"/>
</dbReference>
<accession>A0ABW0TVC2</accession>
<organism evidence="1 2">
    <name type="scientific">Sporosarcina koreensis</name>
    <dbReference type="NCBI Taxonomy" id="334735"/>
    <lineage>
        <taxon>Bacteria</taxon>
        <taxon>Bacillati</taxon>
        <taxon>Bacillota</taxon>
        <taxon>Bacilli</taxon>
        <taxon>Bacillales</taxon>
        <taxon>Caryophanaceae</taxon>
        <taxon>Sporosarcina</taxon>
    </lineage>
</organism>
<name>A0ABW0TVC2_9BACL</name>
<comment type="caution">
    <text evidence="1">The sequence shown here is derived from an EMBL/GenBank/DDBJ whole genome shotgun (WGS) entry which is preliminary data.</text>
</comment>
<keyword evidence="2" id="KW-1185">Reference proteome</keyword>
<gene>
    <name evidence="1" type="ORF">ACFPTP_04355</name>
</gene>
<protein>
    <submittedName>
        <fullName evidence="1">Uncharacterized protein</fullName>
    </submittedName>
</protein>
<sequence length="80" mass="9235">MADLLPLEVKQILACKEMFHKERSSTTYVGALWEGTHNVTACEEEIRSAQFPFVFGMEEELRLDRLCAIARNLSSKRFLK</sequence>
<dbReference type="RefSeq" id="WP_381442533.1">
    <property type="nucleotide sequence ID" value="NZ_JBHSNP010000009.1"/>
</dbReference>
<proteinExistence type="predicted"/>
<evidence type="ECO:0000313" key="1">
    <source>
        <dbReference type="EMBL" id="MFC5602443.1"/>
    </source>
</evidence>
<evidence type="ECO:0000313" key="2">
    <source>
        <dbReference type="Proteomes" id="UP001596071"/>
    </source>
</evidence>